<dbReference type="Gramene" id="ORUFI07G20710.1">
    <property type="protein sequence ID" value="ORUFI07G20710.1"/>
    <property type="gene ID" value="ORUFI07G20710"/>
</dbReference>
<name>A0A0E0QAB6_ORYRU</name>
<proteinExistence type="predicted"/>
<protein>
    <submittedName>
        <fullName evidence="2">Uncharacterized protein</fullName>
    </submittedName>
</protein>
<accession>A0A0E0QAB6</accession>
<feature type="region of interest" description="Disordered" evidence="1">
    <location>
        <begin position="155"/>
        <end position="188"/>
    </location>
</feature>
<reference evidence="2" key="2">
    <citation type="submission" date="2015-06" db="UniProtKB">
        <authorList>
            <consortium name="EnsemblPlants"/>
        </authorList>
    </citation>
    <scope>IDENTIFICATION</scope>
</reference>
<dbReference type="AlphaFoldDB" id="A0A0E0QAB6"/>
<dbReference type="Proteomes" id="UP000008022">
    <property type="component" value="Unassembled WGS sequence"/>
</dbReference>
<evidence type="ECO:0000256" key="1">
    <source>
        <dbReference type="SAM" id="MobiDB-lite"/>
    </source>
</evidence>
<evidence type="ECO:0000313" key="3">
    <source>
        <dbReference type="Proteomes" id="UP000008022"/>
    </source>
</evidence>
<dbReference type="EnsemblPlants" id="ORUFI07G20710.1">
    <property type="protein sequence ID" value="ORUFI07G20710.1"/>
    <property type="gene ID" value="ORUFI07G20710"/>
</dbReference>
<reference evidence="3" key="1">
    <citation type="submission" date="2013-06" db="EMBL/GenBank/DDBJ databases">
        <authorList>
            <person name="Zhao Q."/>
        </authorList>
    </citation>
    <scope>NUCLEOTIDE SEQUENCE</scope>
    <source>
        <strain evidence="3">cv. W1943</strain>
    </source>
</reference>
<organism evidence="2 3">
    <name type="scientific">Oryza rufipogon</name>
    <name type="common">Brownbeard rice</name>
    <name type="synonym">Asian wild rice</name>
    <dbReference type="NCBI Taxonomy" id="4529"/>
    <lineage>
        <taxon>Eukaryota</taxon>
        <taxon>Viridiplantae</taxon>
        <taxon>Streptophyta</taxon>
        <taxon>Embryophyta</taxon>
        <taxon>Tracheophyta</taxon>
        <taxon>Spermatophyta</taxon>
        <taxon>Magnoliopsida</taxon>
        <taxon>Liliopsida</taxon>
        <taxon>Poales</taxon>
        <taxon>Poaceae</taxon>
        <taxon>BOP clade</taxon>
        <taxon>Oryzoideae</taxon>
        <taxon>Oryzeae</taxon>
        <taxon>Oryzinae</taxon>
        <taxon>Oryza</taxon>
    </lineage>
</organism>
<evidence type="ECO:0000313" key="2">
    <source>
        <dbReference type="EnsemblPlants" id="ORUFI07G20710.1"/>
    </source>
</evidence>
<keyword evidence="3" id="KW-1185">Reference proteome</keyword>
<sequence>MARTCLPWCSWQLAAASADNSGGGHGGGVGLAAWWWRATAQQFAEAEAGVGGSGNCGRGCGGGGDAGGCGGGTRIKRAYSRGSLDGLFPNNLGEASAAHAARIEAHPINLARIINGENSGRLSRARRQKATRNPNPQIRYLLALPSKFETRIALEQAESATNPSDWRARRREGDRSTEAMPTTAEDQKQWKVVEVQRINAESHPPPRRDDRCDDLRNDEEFQRVMDNVVFGRGYDPTRDDLRISTDPTAMVELIEYYHKMGLIEVPVRIGTGIIVDFGRPTKNGFSTSDPVVDCEGRDDATPDRADEQVKKQCLMSLELDINRDRGASSTLASFIASFWKLLKEDWQLAPESPDGCEIW</sequence>
<dbReference type="HOGENOM" id="CLU_772495_0_0_1"/>